<dbReference type="PANTHER" id="PTHR40026:SF1">
    <property type="entry name" value="PROTEIN VEG"/>
    <property type="match status" value="1"/>
</dbReference>
<evidence type="ECO:0000313" key="1">
    <source>
        <dbReference type="EMBL" id="WZL76152.1"/>
    </source>
</evidence>
<keyword evidence="2" id="KW-1185">Reference proteome</keyword>
<dbReference type="Proteomes" id="UP001461341">
    <property type="component" value="Chromosome"/>
</dbReference>
<protein>
    <submittedName>
        <fullName evidence="1">Veg family protein</fullName>
    </submittedName>
</protein>
<dbReference type="RefSeq" id="WP_369018310.1">
    <property type="nucleotide sequence ID" value="NZ_CP121689.1"/>
</dbReference>
<dbReference type="Gene3D" id="2.30.30.100">
    <property type="match status" value="1"/>
</dbReference>
<dbReference type="InterPro" id="IPR009366">
    <property type="entry name" value="Protein_Veg"/>
</dbReference>
<proteinExistence type="predicted"/>
<organism evidence="1 2">
    <name type="scientific">Thermatribacter velox</name>
    <dbReference type="NCBI Taxonomy" id="3039681"/>
    <lineage>
        <taxon>Bacteria</taxon>
        <taxon>Pseudomonadati</taxon>
        <taxon>Atribacterota</taxon>
        <taxon>Atribacteria</taxon>
        <taxon>Atribacterales</taxon>
        <taxon>Thermatribacteraceae</taxon>
        <taxon>Thermatribacter</taxon>
    </lineage>
</organism>
<reference evidence="1 2" key="1">
    <citation type="submission" date="2023-03" db="EMBL/GenBank/DDBJ databases">
        <title>Novel Species.</title>
        <authorList>
            <person name="Ma S."/>
        </authorList>
    </citation>
    <scope>NUCLEOTIDE SEQUENCE [LARGE SCALE GENOMIC DNA]</scope>
    <source>
        <strain evidence="1 2">B11</strain>
    </source>
</reference>
<dbReference type="PANTHER" id="PTHR40026">
    <property type="entry name" value="PROTEIN VEG"/>
    <property type="match status" value="1"/>
</dbReference>
<dbReference type="Pfam" id="PF06257">
    <property type="entry name" value="VEG"/>
    <property type="match status" value="1"/>
</dbReference>
<evidence type="ECO:0000313" key="2">
    <source>
        <dbReference type="Proteomes" id="UP001461341"/>
    </source>
</evidence>
<name>A0ABZ2YAZ9_9BACT</name>
<dbReference type="EMBL" id="CP121689">
    <property type="protein sequence ID" value="WZL76152.1"/>
    <property type="molecule type" value="Genomic_DNA"/>
</dbReference>
<accession>A0ABZ2YAZ9</accession>
<sequence>MTTQSSIEEIKEWIDLLIGKEVVIEVNKGRKRTVTRRGTVEKAYPFFFTLRMDIDGSCQRISFNYVDILTKTIEVEVL</sequence>
<gene>
    <name evidence="1" type="ORF">QBE54_00020</name>
</gene>